<dbReference type="InterPro" id="IPR032710">
    <property type="entry name" value="NTF2-like_dom_sf"/>
</dbReference>
<dbReference type="FunCoup" id="A0A1E5R0B5">
    <property type="interactions" value="1041"/>
</dbReference>
<dbReference type="InterPro" id="IPR039544">
    <property type="entry name" value="Tim44-like"/>
</dbReference>
<keyword evidence="8" id="KW-0809">Transit peptide</keyword>
<keyword evidence="3" id="KW-0813">Transport</keyword>
<dbReference type="FunFam" id="3.10.450.240:FF:000002">
    <property type="entry name" value="Mitochondrial import inner membrane translocase subunit TIM44"/>
    <property type="match status" value="1"/>
</dbReference>
<accession>A0A1E5R0B5</accession>
<dbReference type="Gene3D" id="3.10.450.240">
    <property type="match status" value="1"/>
</dbReference>
<evidence type="ECO:0000256" key="8">
    <source>
        <dbReference type="ARBA" id="ARBA00022946"/>
    </source>
</evidence>
<dbReference type="SUPFAM" id="SSF54427">
    <property type="entry name" value="NTF2-like"/>
    <property type="match status" value="1"/>
</dbReference>
<dbReference type="GO" id="GO:0030150">
    <property type="term" value="P:protein import into mitochondrial matrix"/>
    <property type="evidence" value="ECO:0007669"/>
    <property type="project" value="InterPro"/>
</dbReference>
<dbReference type="PANTHER" id="PTHR10721:SF1">
    <property type="entry name" value="MITOCHONDRIAL IMPORT INNER MEMBRANE TRANSLOCASE SUBUNIT TIM44"/>
    <property type="match status" value="1"/>
</dbReference>
<dbReference type="InterPro" id="IPR017303">
    <property type="entry name" value="Tim44"/>
</dbReference>
<dbReference type="AlphaFoldDB" id="A0A1E5R0B5"/>
<evidence type="ECO:0000259" key="13">
    <source>
        <dbReference type="SMART" id="SM00978"/>
    </source>
</evidence>
<dbReference type="EMBL" id="LPNM01000012">
    <property type="protein sequence ID" value="OEJ80345.1"/>
    <property type="molecule type" value="Genomic_DNA"/>
</dbReference>
<gene>
    <name evidence="14" type="ORF">AWRI3579_g4559</name>
</gene>
<evidence type="ECO:0000256" key="11">
    <source>
        <dbReference type="ARBA" id="ARBA00023136"/>
    </source>
</evidence>
<keyword evidence="7" id="KW-0653">Protein transport</keyword>
<evidence type="ECO:0000256" key="5">
    <source>
        <dbReference type="ARBA" id="ARBA00022792"/>
    </source>
</evidence>
<evidence type="ECO:0000256" key="2">
    <source>
        <dbReference type="ARBA" id="ARBA00009597"/>
    </source>
</evidence>
<dbReference type="InParanoid" id="A0A1E5R0B5"/>
<dbReference type="PIRSF" id="PIRSF037871">
    <property type="entry name" value="TIM44"/>
    <property type="match status" value="1"/>
</dbReference>
<evidence type="ECO:0000313" key="15">
    <source>
        <dbReference type="Proteomes" id="UP000095728"/>
    </source>
</evidence>
<comment type="similarity">
    <text evidence="2">Belongs to the Tim44 family.</text>
</comment>
<evidence type="ECO:0000256" key="10">
    <source>
        <dbReference type="ARBA" id="ARBA00023128"/>
    </source>
</evidence>
<keyword evidence="4" id="KW-0547">Nucleotide-binding</keyword>
<reference evidence="15" key="1">
    <citation type="journal article" date="2016" name="Genome Announc.">
        <title>Genome sequences of three species of Hanseniaspora isolated from spontaneous wine fermentations.</title>
        <authorList>
            <person name="Sternes P.R."/>
            <person name="Lee D."/>
            <person name="Kutyna D.R."/>
            <person name="Borneman A.R."/>
        </authorList>
    </citation>
    <scope>NUCLEOTIDE SEQUENCE [LARGE SCALE GENOMIC DNA]</scope>
    <source>
        <strain evidence="15">AWRI3579</strain>
    </source>
</reference>
<evidence type="ECO:0000256" key="12">
    <source>
        <dbReference type="ARBA" id="ARBA00074309"/>
    </source>
</evidence>
<evidence type="ECO:0000256" key="3">
    <source>
        <dbReference type="ARBA" id="ARBA00022448"/>
    </source>
</evidence>
<dbReference type="PANTHER" id="PTHR10721">
    <property type="entry name" value="MITOCHONDRIAL IMPORT INNER MEMBRANE TRANSLOCASE SUBUNIT TIM44"/>
    <property type="match status" value="1"/>
</dbReference>
<proteinExistence type="inferred from homology"/>
<evidence type="ECO:0000256" key="6">
    <source>
        <dbReference type="ARBA" id="ARBA00022840"/>
    </source>
</evidence>
<dbReference type="GO" id="GO:0005524">
    <property type="term" value="F:ATP binding"/>
    <property type="evidence" value="ECO:0007669"/>
    <property type="project" value="UniProtKB-KW"/>
</dbReference>
<comment type="subcellular location">
    <subcellularLocation>
        <location evidence="1">Mitochondrion inner membrane</location>
        <topology evidence="1">Peripheral membrane protein</topology>
    </subcellularLocation>
</comment>
<keyword evidence="10" id="KW-0496">Mitochondrion</keyword>
<sequence length="410" mass="46456">MIRAVSRVGIHAGSKRTLHTTCVLLNGGGKSPLQIFRDTFRQEWQKSKELQENIKQLQDASGKIADSEALKKAREASARSSTMVSQTLKKTSEKLDNIANAAWDSEVGKGTRKAINKTAETIDNTIIDPVKNTKAYKDVSETLNNGSSTAYGGFISKEQRDLLRAKQLSTRKHQSTKGNEEAGTALVATDIESKTDFQEKLKNFQQQTTLGKFLSSFKTKFWDETENPLIVLIRNVHRKISGFFFAETESGKVIKQFRLMDPTFNMEDFNRYLREYVVPEVLEAYIRGDEKVLKTWFSEAPYNVYAAQQKFYREQKLFSDGKILDIRGIDIVSSKMLPSEIPVFVVGCRAQEIHLYRNVKTGEIAAGTESNIMQSSYAMVLTRDFEKVDDKVTEGWKILEFVRGSSRSFT</sequence>
<keyword evidence="11" id="KW-0472">Membrane</keyword>
<dbReference type="SMART" id="SM00978">
    <property type="entry name" value="Tim44"/>
    <property type="match status" value="1"/>
</dbReference>
<comment type="caution">
    <text evidence="14">The sequence shown here is derived from an EMBL/GenBank/DDBJ whole genome shotgun (WGS) entry which is preliminary data.</text>
</comment>
<dbReference type="STRING" id="56408.A0A1E5R0B5"/>
<dbReference type="InterPro" id="IPR007379">
    <property type="entry name" value="Tim44-like_dom"/>
</dbReference>
<evidence type="ECO:0000313" key="14">
    <source>
        <dbReference type="EMBL" id="OEJ80345.1"/>
    </source>
</evidence>
<organism evidence="14 15">
    <name type="scientific">Hanseniaspora osmophila</name>
    <dbReference type="NCBI Taxonomy" id="56408"/>
    <lineage>
        <taxon>Eukaryota</taxon>
        <taxon>Fungi</taxon>
        <taxon>Dikarya</taxon>
        <taxon>Ascomycota</taxon>
        <taxon>Saccharomycotina</taxon>
        <taxon>Saccharomycetes</taxon>
        <taxon>Saccharomycodales</taxon>
        <taxon>Saccharomycodaceae</taxon>
        <taxon>Hanseniaspora</taxon>
    </lineage>
</organism>
<dbReference type="OrthoDB" id="10265990at2759"/>
<evidence type="ECO:0000256" key="4">
    <source>
        <dbReference type="ARBA" id="ARBA00022741"/>
    </source>
</evidence>
<dbReference type="GO" id="GO:0005743">
    <property type="term" value="C:mitochondrial inner membrane"/>
    <property type="evidence" value="ECO:0007669"/>
    <property type="project" value="UniProtKB-SubCell"/>
</dbReference>
<dbReference type="Pfam" id="PF04280">
    <property type="entry name" value="Tim44"/>
    <property type="match status" value="1"/>
</dbReference>
<evidence type="ECO:0000256" key="9">
    <source>
        <dbReference type="ARBA" id="ARBA00023010"/>
    </source>
</evidence>
<keyword evidence="5" id="KW-0999">Mitochondrion inner membrane</keyword>
<protein>
    <recommendedName>
        <fullName evidence="12">Mitochondrial import inner membrane translocase subunit TIM44</fullName>
    </recommendedName>
</protein>
<dbReference type="Proteomes" id="UP000095728">
    <property type="component" value="Unassembled WGS sequence"/>
</dbReference>
<evidence type="ECO:0000256" key="1">
    <source>
        <dbReference type="ARBA" id="ARBA00004637"/>
    </source>
</evidence>
<evidence type="ECO:0000256" key="7">
    <source>
        <dbReference type="ARBA" id="ARBA00022927"/>
    </source>
</evidence>
<feature type="domain" description="Tim44-like" evidence="13">
    <location>
        <begin position="250"/>
        <end position="403"/>
    </location>
</feature>
<keyword evidence="15" id="KW-1185">Reference proteome</keyword>
<name>A0A1E5R0B5_9ASCO</name>
<keyword evidence="6" id="KW-0067">ATP-binding</keyword>
<keyword evidence="9" id="KW-0811">Translocation</keyword>
<dbReference type="GO" id="GO:0051087">
    <property type="term" value="F:protein-folding chaperone binding"/>
    <property type="evidence" value="ECO:0007669"/>
    <property type="project" value="InterPro"/>
</dbReference>